<evidence type="ECO:0000313" key="3">
    <source>
        <dbReference type="Proteomes" id="UP000299102"/>
    </source>
</evidence>
<dbReference type="AlphaFoldDB" id="A0A4C1X375"/>
<proteinExistence type="predicted"/>
<evidence type="ECO:0000256" key="1">
    <source>
        <dbReference type="SAM" id="MobiDB-lite"/>
    </source>
</evidence>
<keyword evidence="3" id="KW-1185">Reference proteome</keyword>
<name>A0A4C1X375_EUMVA</name>
<feature type="region of interest" description="Disordered" evidence="1">
    <location>
        <begin position="161"/>
        <end position="180"/>
    </location>
</feature>
<sequence length="285" mass="32267">MPKLNSSRRRKSLKEYNVRYQRRSFIKTPTTLECPIAVRSFVFYDVTTAIQRFLFSSYCRRNHPPPPPVTPPPNSNPICETGSRSGNGQTASLLQALTAREEMKKCNRVVTDNWSTVRACNYLALSGLVPDNGRGGPPGRANCRRAYSGQLRFQTRIGPRPATTRRARPSQLAAANPPPNMANISKSLARGFHYLFRGHDARPTRAKLGDRVRRCYSRTFRRLLRIAPSFRQRYNTCAHAATYRMYLVRRNGCEKPICLVGHNYFQASELTRSKLGPSGCSSDRP</sequence>
<reference evidence="2 3" key="1">
    <citation type="journal article" date="2019" name="Commun. Biol.">
        <title>The bagworm genome reveals a unique fibroin gene that provides high tensile strength.</title>
        <authorList>
            <person name="Kono N."/>
            <person name="Nakamura H."/>
            <person name="Ohtoshi R."/>
            <person name="Tomita M."/>
            <person name="Numata K."/>
            <person name="Arakawa K."/>
        </authorList>
    </citation>
    <scope>NUCLEOTIDE SEQUENCE [LARGE SCALE GENOMIC DNA]</scope>
</reference>
<comment type="caution">
    <text evidence="2">The sequence shown here is derived from an EMBL/GenBank/DDBJ whole genome shotgun (WGS) entry which is preliminary data.</text>
</comment>
<feature type="region of interest" description="Disordered" evidence="1">
    <location>
        <begin position="64"/>
        <end position="87"/>
    </location>
</feature>
<gene>
    <name evidence="2" type="ORF">EVAR_41336_1</name>
</gene>
<organism evidence="2 3">
    <name type="scientific">Eumeta variegata</name>
    <name type="common">Bagworm moth</name>
    <name type="synonym">Eumeta japonica</name>
    <dbReference type="NCBI Taxonomy" id="151549"/>
    <lineage>
        <taxon>Eukaryota</taxon>
        <taxon>Metazoa</taxon>
        <taxon>Ecdysozoa</taxon>
        <taxon>Arthropoda</taxon>
        <taxon>Hexapoda</taxon>
        <taxon>Insecta</taxon>
        <taxon>Pterygota</taxon>
        <taxon>Neoptera</taxon>
        <taxon>Endopterygota</taxon>
        <taxon>Lepidoptera</taxon>
        <taxon>Glossata</taxon>
        <taxon>Ditrysia</taxon>
        <taxon>Tineoidea</taxon>
        <taxon>Psychidae</taxon>
        <taxon>Oiketicinae</taxon>
        <taxon>Eumeta</taxon>
    </lineage>
</organism>
<evidence type="ECO:0000313" key="2">
    <source>
        <dbReference type="EMBL" id="GBP57442.1"/>
    </source>
</evidence>
<dbReference type="Proteomes" id="UP000299102">
    <property type="component" value="Unassembled WGS sequence"/>
</dbReference>
<protein>
    <submittedName>
        <fullName evidence="2">Uncharacterized protein</fullName>
    </submittedName>
</protein>
<accession>A0A4C1X375</accession>
<feature type="compositionally biased region" description="Pro residues" evidence="1">
    <location>
        <begin position="64"/>
        <end position="75"/>
    </location>
</feature>
<dbReference type="EMBL" id="BGZK01000716">
    <property type="protein sequence ID" value="GBP57442.1"/>
    <property type="molecule type" value="Genomic_DNA"/>
</dbReference>